<evidence type="ECO:0008006" key="4">
    <source>
        <dbReference type="Google" id="ProtNLM"/>
    </source>
</evidence>
<feature type="transmembrane region" description="Helical" evidence="1">
    <location>
        <begin position="214"/>
        <end position="230"/>
    </location>
</feature>
<keyword evidence="1" id="KW-0472">Membrane</keyword>
<feature type="transmembrane region" description="Helical" evidence="1">
    <location>
        <begin position="187"/>
        <end position="207"/>
    </location>
</feature>
<feature type="transmembrane region" description="Helical" evidence="1">
    <location>
        <begin position="368"/>
        <end position="387"/>
    </location>
</feature>
<feature type="transmembrane region" description="Helical" evidence="1">
    <location>
        <begin position="394"/>
        <end position="413"/>
    </location>
</feature>
<keyword evidence="1" id="KW-1133">Transmembrane helix</keyword>
<feature type="transmembrane region" description="Helical" evidence="1">
    <location>
        <begin position="339"/>
        <end position="356"/>
    </location>
</feature>
<evidence type="ECO:0000313" key="3">
    <source>
        <dbReference type="Proteomes" id="UP000229342"/>
    </source>
</evidence>
<dbReference type="EMBL" id="PCVG01000014">
    <property type="protein sequence ID" value="PIQ69042.1"/>
    <property type="molecule type" value="Genomic_DNA"/>
</dbReference>
<evidence type="ECO:0000313" key="2">
    <source>
        <dbReference type="EMBL" id="PIQ69042.1"/>
    </source>
</evidence>
<dbReference type="AlphaFoldDB" id="A0A2H0KCR3"/>
<protein>
    <recommendedName>
        <fullName evidence="4">Glycosyltransferase RgtA/B/C/D-like domain-containing protein</fullName>
    </recommendedName>
</protein>
<evidence type="ECO:0000256" key="1">
    <source>
        <dbReference type="SAM" id="Phobius"/>
    </source>
</evidence>
<comment type="caution">
    <text evidence="2">The sequence shown here is derived from an EMBL/GenBank/DDBJ whole genome shotgun (WGS) entry which is preliminary data.</text>
</comment>
<keyword evidence="1" id="KW-0812">Transmembrane</keyword>
<feature type="transmembrane region" description="Helical" evidence="1">
    <location>
        <begin position="259"/>
        <end position="278"/>
    </location>
</feature>
<feature type="transmembrane region" description="Helical" evidence="1">
    <location>
        <begin position="20"/>
        <end position="40"/>
    </location>
</feature>
<reference evidence="2 3" key="1">
    <citation type="submission" date="2017-09" db="EMBL/GenBank/DDBJ databases">
        <title>Depth-based differentiation of microbial function through sediment-hosted aquifers and enrichment of novel symbionts in the deep terrestrial subsurface.</title>
        <authorList>
            <person name="Probst A.J."/>
            <person name="Ladd B."/>
            <person name="Jarett J.K."/>
            <person name="Geller-Mcgrath D.E."/>
            <person name="Sieber C.M."/>
            <person name="Emerson J.B."/>
            <person name="Anantharaman K."/>
            <person name="Thomas B.C."/>
            <person name="Malmstrom R."/>
            <person name="Stieglmeier M."/>
            <person name="Klingl A."/>
            <person name="Woyke T."/>
            <person name="Ryan C.M."/>
            <person name="Banfield J.F."/>
        </authorList>
    </citation>
    <scope>NUCLEOTIDE SEQUENCE [LARGE SCALE GENOMIC DNA]</scope>
    <source>
        <strain evidence="2">CG11_big_fil_rev_8_21_14_0_20_46_11</strain>
    </source>
</reference>
<accession>A0A2H0KCR3</accession>
<feature type="transmembrane region" description="Helical" evidence="1">
    <location>
        <begin position="115"/>
        <end position="134"/>
    </location>
</feature>
<name>A0A2H0KCR3_9BACT</name>
<gene>
    <name evidence="2" type="ORF">COV91_00950</name>
</gene>
<dbReference type="Proteomes" id="UP000229342">
    <property type="component" value="Unassembled WGS sequence"/>
</dbReference>
<feature type="transmembrane region" description="Helical" evidence="1">
    <location>
        <begin position="146"/>
        <end position="167"/>
    </location>
</feature>
<proteinExistence type="predicted"/>
<organism evidence="2 3">
    <name type="scientific">Candidatus Taylorbacteria bacterium CG11_big_fil_rev_8_21_14_0_20_46_11</name>
    <dbReference type="NCBI Taxonomy" id="1975025"/>
    <lineage>
        <taxon>Bacteria</taxon>
        <taxon>Candidatus Tayloriibacteriota</taxon>
    </lineage>
</organism>
<feature type="transmembrane region" description="Helical" evidence="1">
    <location>
        <begin position="309"/>
        <end position="327"/>
    </location>
</feature>
<feature type="transmembrane region" description="Helical" evidence="1">
    <location>
        <begin position="236"/>
        <end position="252"/>
    </location>
</feature>
<sequence>MDNVGSSRSSYLRMRIKKHVWAVIFSVVVGAIYVVPYVTFISGLGDHYRGIPIMATANEDFYLARMQEILDGHPSLGSQVFYEYKGETPTAPPGGEFLYVLPTLLFGVSLTDTLIVSRFFLPALLFLLVYLLVFRLNEEDFPQNKITAIAGALFVTLGYDLIDYRTILDFFVGDTLLSTGFLVWARPVNPILGAIFLFSFLLFVTSLIHKRTQSFWRVFGASVFLALMINNYFFSWGIALSVLAFLILIYLIRKEYKMAGILTAVLPLGVLLSSPYWYTSWKASLSPLYEAAILRSGLFYTHYPLLNKLLIVALFFFISALIFDFFWKKKREIAFRFEEWHIISFAFLLGGIWAYSQQIITGRTVWPYHFVQYTIPLVIVVFMVTLFHMRKSIGYLWHSALILIIGASLLYGVSVQIGTYKRTYEETRKLQSYREPLDWLNNQVSDCVVSVSGEQSYILEGFILAFTHCNIYNSTWIYSAIPHERILHNYLTSLFFLGVTSDTIEKYLEDHPDEPRLYLFSNWQGLYKVKDFPDFSDEKLALRIQQLPEDYREFLSTGPKEALRKYRLDFLFSIGPLSQQILKQLPGTKLIQKEEDIHIYQFE</sequence>